<name>A0ACC1SDZ8_9HYPO</name>
<accession>A0ACC1SDZ8</accession>
<keyword evidence="2" id="KW-1185">Reference proteome</keyword>
<evidence type="ECO:0000313" key="2">
    <source>
        <dbReference type="Proteomes" id="UP001148629"/>
    </source>
</evidence>
<protein>
    <submittedName>
        <fullName evidence="1">Uncharacterized protein</fullName>
    </submittedName>
</protein>
<evidence type="ECO:0000313" key="1">
    <source>
        <dbReference type="EMBL" id="KAJ3537641.1"/>
    </source>
</evidence>
<sequence length="1076" mass="122776">MALSNQPATKLISGRAIDSPRPLKVIYIGAGVSGILAAILFRKAVPSLDLVIYEKNPEIGGTWFENRYPGCACDIPSHAYQLSFESWTDWNHFYAGAPEILEYWKKVADKYNVREHVRLSHKCIQATWNESRAKWIVRLQKVDADPPVIIEDEADVFITGTGLLNEWKWPSIPGLHSFTGEILHTADWQDSFTAVDKRVAVIGAGSSGIQVVPALAPKVKAMDHYIRGKTWISNQLSEDILKARTTAQHSSDGATNFVYEQKEKDLWKKDPSAYIAYRKELEFRLQGNYEVTQRDSPRHILARSTYEKNMRERLKEKPKLLTQLLPDFPPLCKRLTPGPGYLEALTTSHVSTISEPIAYIDSTAIVTKDGIRRHVDAIICATGFETSPGSGFPIYGRDGINLREKYKSRPKSYLSLCTDNFPNFFQSLGPNSFQGAGSLLIMMEYTHQYMAKILHRLAYGNLKTIEPKRRQVENFTNYCDEYFKQTVYTSDCISWYKTFSKDPNEKPRITALWPGSSLHAIRALEHVRWEDYDMESCDGNDFGWFGNGSTWGEKDIGDNIEDLTWYLDRTEFLHCPVPSGATKILGHATAQCTQPRHGQNPIRISGFAAVCGYWKEFIEKLTFRRLVLQGSDLDQFAAVVEGNKVVRLSYIGHLFLRIKLLKYTCRSCTKPEQGPTIARNNIIFTDNITRLMEILSQTVNGGLTLELGIYSPSDTDHHFWEFQLEENYPFQTETDLEKPPGLYQYHLDKEAQPPPTVENHRQTLEVSGEYQRLFGTPLELTPWKFVGEERRKEPMPGLAAAPIVKGLLIRRQFYRSLAATTLATLFKQSLTRIEWFRYERWIGVGNTPEKTFWDDFHKQLVPAFPSSLGKLYLDQYTKVRNRPLSRTYGPKTQMALGHAMAKSIRGLAEFSGHIHLDVTSFLLVLSRSTPHRWRDMELLCLRSTRDTEKEVNWMLSLASQAAKGMPNLKVMEILCILPTTCYLFRYKFRSYEAKITWRTSGKPLVLKAGVIRDWEEAASSRTWKPLSVEQGPLPESHETINRSGGACLFQHLELRRLHSHPVTQAQLEAEAGMGRP</sequence>
<comment type="caution">
    <text evidence="1">The sequence shown here is derived from an EMBL/GenBank/DDBJ whole genome shotgun (WGS) entry which is preliminary data.</text>
</comment>
<proteinExistence type="predicted"/>
<reference evidence="1" key="1">
    <citation type="submission" date="2022-08" db="EMBL/GenBank/DDBJ databases">
        <title>Genome Sequence of Fusarium decemcellulare.</title>
        <authorList>
            <person name="Buettner E."/>
        </authorList>
    </citation>
    <scope>NUCLEOTIDE SEQUENCE</scope>
    <source>
        <strain evidence="1">Babe19</strain>
    </source>
</reference>
<dbReference type="EMBL" id="JANRMS010000567">
    <property type="protein sequence ID" value="KAJ3537641.1"/>
    <property type="molecule type" value="Genomic_DNA"/>
</dbReference>
<gene>
    <name evidence="1" type="ORF">NM208_g6224</name>
</gene>
<organism evidence="1 2">
    <name type="scientific">Fusarium decemcellulare</name>
    <dbReference type="NCBI Taxonomy" id="57161"/>
    <lineage>
        <taxon>Eukaryota</taxon>
        <taxon>Fungi</taxon>
        <taxon>Dikarya</taxon>
        <taxon>Ascomycota</taxon>
        <taxon>Pezizomycotina</taxon>
        <taxon>Sordariomycetes</taxon>
        <taxon>Hypocreomycetidae</taxon>
        <taxon>Hypocreales</taxon>
        <taxon>Nectriaceae</taxon>
        <taxon>Fusarium</taxon>
        <taxon>Fusarium decemcellulare species complex</taxon>
    </lineage>
</organism>
<dbReference type="Proteomes" id="UP001148629">
    <property type="component" value="Unassembled WGS sequence"/>
</dbReference>